<reference evidence="1" key="1">
    <citation type="journal article" date="2015" name="Nature">
        <title>Complex archaea that bridge the gap between prokaryotes and eukaryotes.</title>
        <authorList>
            <person name="Spang A."/>
            <person name="Saw J.H."/>
            <person name="Jorgensen S.L."/>
            <person name="Zaremba-Niedzwiedzka K."/>
            <person name="Martijn J."/>
            <person name="Lind A.E."/>
            <person name="van Eijk R."/>
            <person name="Schleper C."/>
            <person name="Guy L."/>
            <person name="Ettema T.J."/>
        </authorList>
    </citation>
    <scope>NUCLEOTIDE SEQUENCE</scope>
</reference>
<evidence type="ECO:0000313" key="1">
    <source>
        <dbReference type="EMBL" id="KKL91588.1"/>
    </source>
</evidence>
<sequence length="67" mass="7586">MTDGPTDLKALVPELVLTPSGIHMPEEEVYQVLSINVPVPECPHDVLWPRELEKIKRAGYRVRYVGC</sequence>
<name>A0A0F9FZ38_9ZZZZ</name>
<organism evidence="1">
    <name type="scientific">marine sediment metagenome</name>
    <dbReference type="NCBI Taxonomy" id="412755"/>
    <lineage>
        <taxon>unclassified sequences</taxon>
        <taxon>metagenomes</taxon>
        <taxon>ecological metagenomes</taxon>
    </lineage>
</organism>
<proteinExistence type="predicted"/>
<dbReference type="EMBL" id="LAZR01019692">
    <property type="protein sequence ID" value="KKL91588.1"/>
    <property type="molecule type" value="Genomic_DNA"/>
</dbReference>
<accession>A0A0F9FZ38</accession>
<comment type="caution">
    <text evidence="1">The sequence shown here is derived from an EMBL/GenBank/DDBJ whole genome shotgun (WGS) entry which is preliminary data.</text>
</comment>
<protein>
    <submittedName>
        <fullName evidence="1">Uncharacterized protein</fullName>
    </submittedName>
</protein>
<dbReference type="AlphaFoldDB" id="A0A0F9FZ38"/>
<gene>
    <name evidence="1" type="ORF">LCGC14_1893200</name>
</gene>